<organism evidence="1 2">
    <name type="scientific">Naganishia friedmannii</name>
    <dbReference type="NCBI Taxonomy" id="89922"/>
    <lineage>
        <taxon>Eukaryota</taxon>
        <taxon>Fungi</taxon>
        <taxon>Dikarya</taxon>
        <taxon>Basidiomycota</taxon>
        <taxon>Agaricomycotina</taxon>
        <taxon>Tremellomycetes</taxon>
        <taxon>Filobasidiales</taxon>
        <taxon>Filobasidiaceae</taxon>
        <taxon>Naganishia</taxon>
    </lineage>
</organism>
<name>A0ACC2W1Q3_9TREE</name>
<evidence type="ECO:0000313" key="2">
    <source>
        <dbReference type="Proteomes" id="UP001227268"/>
    </source>
</evidence>
<dbReference type="Proteomes" id="UP001227268">
    <property type="component" value="Unassembled WGS sequence"/>
</dbReference>
<dbReference type="EMBL" id="JASBWT010000005">
    <property type="protein sequence ID" value="KAJ9104567.1"/>
    <property type="molecule type" value="Genomic_DNA"/>
</dbReference>
<protein>
    <submittedName>
        <fullName evidence="1">Uncharacterized protein</fullName>
    </submittedName>
</protein>
<evidence type="ECO:0000313" key="1">
    <source>
        <dbReference type="EMBL" id="KAJ9104567.1"/>
    </source>
</evidence>
<reference evidence="1" key="1">
    <citation type="submission" date="2023-04" db="EMBL/GenBank/DDBJ databases">
        <title>Draft Genome sequencing of Naganishia species isolated from polar environments using Oxford Nanopore Technology.</title>
        <authorList>
            <person name="Leo P."/>
            <person name="Venkateswaran K."/>
        </authorList>
    </citation>
    <scope>NUCLEOTIDE SEQUENCE</scope>
    <source>
        <strain evidence="1">MNA-CCFEE 5423</strain>
    </source>
</reference>
<proteinExistence type="predicted"/>
<gene>
    <name evidence="1" type="ORF">QFC21_002065</name>
</gene>
<accession>A0ACC2W1Q3</accession>
<keyword evidence="2" id="KW-1185">Reference proteome</keyword>
<sequence length="575" mass="62626">MSFVISDNTLGEDINPISNPQSSAFSLGDGVFASSESLDNLPLDLEKQQQHHLRQFLYYQGLALQRQQDQQRLAAISGDFSDTDNFFINSQPSPGTFSSGAGSVEEQLQDFVTNENYSDSSVSAPSTPPDLLGTNIPSLAAIDFNPNDLICSPPALFHTPNFTQSASGSAMSRMPVSPLNDASNVAQHEQEQNNGLQLKQAERELYDRQARVSQDFVNGSAYPMYRHDGIHSQPSMYQPASNQMYMARNRSSSIAAPYLNTYAPPMPTVYISNVQPSLYQQSFMSSSVQSSTMYDGRLMMPLDGGNHQRTFSLPNNNVPMQYGNPILSLPAYQRAQMTDMQNENANIAAEQTPVMDIQGLGLYNNELRIENVKSTSSEAGSGVQRKSTISHRVKPYDRAGSSSRSSVSGITATSSTMAMTFAEQFPKAGPSAAVEGHSDSSAASTPGRTIVLDELKELPAGMVRNPHGGGRGYIPGETPVDPKKKHMCGVCGRGFARLYNLKSHASTHDPARPRPYDCPHANCTRSFSRLHDLERHRQGIHRDGPLMDAKVQGIAPAVARAQTRIAERAANGDLV</sequence>
<comment type="caution">
    <text evidence="1">The sequence shown here is derived from an EMBL/GenBank/DDBJ whole genome shotgun (WGS) entry which is preliminary data.</text>
</comment>